<dbReference type="InterPro" id="IPR008538">
    <property type="entry name" value="Uma2"/>
</dbReference>
<gene>
    <name evidence="2" type="ORF">ISF26_00910</name>
</gene>
<feature type="domain" description="Putative restriction endonuclease" evidence="1">
    <location>
        <begin position="14"/>
        <end position="186"/>
    </location>
</feature>
<evidence type="ECO:0000313" key="3">
    <source>
        <dbReference type="Proteomes" id="UP001054846"/>
    </source>
</evidence>
<dbReference type="SUPFAM" id="SSF52980">
    <property type="entry name" value="Restriction endonuclease-like"/>
    <property type="match status" value="1"/>
</dbReference>
<keyword evidence="2" id="KW-0540">Nuclease</keyword>
<dbReference type="Gene3D" id="3.90.1570.10">
    <property type="entry name" value="tt1808, chain A"/>
    <property type="match status" value="1"/>
</dbReference>
<organism evidence="2 3">
    <name type="scientific">Gloeobacter morelensis MG652769</name>
    <dbReference type="NCBI Taxonomy" id="2781736"/>
    <lineage>
        <taxon>Bacteria</taxon>
        <taxon>Bacillati</taxon>
        <taxon>Cyanobacteriota</taxon>
        <taxon>Cyanophyceae</taxon>
        <taxon>Gloeobacterales</taxon>
        <taxon>Gloeobacteraceae</taxon>
        <taxon>Gloeobacter</taxon>
        <taxon>Gloeobacter morelensis</taxon>
    </lineage>
</organism>
<protein>
    <submittedName>
        <fullName evidence="2">Uma2 family endonuclease</fullName>
    </submittedName>
</protein>
<evidence type="ECO:0000259" key="1">
    <source>
        <dbReference type="Pfam" id="PF05685"/>
    </source>
</evidence>
<accession>A0ABY3PT01</accession>
<dbReference type="Proteomes" id="UP001054846">
    <property type="component" value="Chromosome"/>
</dbReference>
<dbReference type="PANTHER" id="PTHR35400">
    <property type="entry name" value="SLR1083 PROTEIN"/>
    <property type="match status" value="1"/>
</dbReference>
<dbReference type="GO" id="GO:0004519">
    <property type="term" value="F:endonuclease activity"/>
    <property type="evidence" value="ECO:0007669"/>
    <property type="project" value="UniProtKB-KW"/>
</dbReference>
<dbReference type="CDD" id="cd06260">
    <property type="entry name" value="DUF820-like"/>
    <property type="match status" value="1"/>
</dbReference>
<keyword evidence="2" id="KW-0378">Hydrolase</keyword>
<dbReference type="PANTHER" id="PTHR35400:SF1">
    <property type="entry name" value="SLR1083 PROTEIN"/>
    <property type="match status" value="1"/>
</dbReference>
<keyword evidence="3" id="KW-1185">Reference proteome</keyword>
<name>A0ABY3PT01_9CYAN</name>
<dbReference type="InterPro" id="IPR011335">
    <property type="entry name" value="Restrct_endonuc-II-like"/>
</dbReference>
<sequence>MPSQGIQPRPFTVDEYYRMGKAGIFHPDERVELIDGLIIRMPPQGPLHAATVSRIVAYLLSCCPAQGAEVRDDKPIALGEQSEPVPDVTVVAPDPEGDYYSAHHPGPGDVLLVIEVADSSLDKDLGIKRAAYARAGIREYWVVDVEIRRLHRFSDPQDGLYCNAVVLGESDFLSPDAFPALSISVADLLAKRR</sequence>
<reference evidence="2 3" key="1">
    <citation type="journal article" date="2021" name="Genome Biol. Evol.">
        <title>Complete Genome Sequencing of a Novel Gloeobacter Species from a Waterfall Cave in Mexico.</title>
        <authorList>
            <person name="Saw J.H."/>
            <person name="Cardona T."/>
            <person name="Montejano G."/>
        </authorList>
    </citation>
    <scope>NUCLEOTIDE SEQUENCE [LARGE SCALE GENOMIC DNA]</scope>
    <source>
        <strain evidence="2">MG652769</strain>
    </source>
</reference>
<evidence type="ECO:0000313" key="2">
    <source>
        <dbReference type="EMBL" id="UFP96872.1"/>
    </source>
</evidence>
<keyword evidence="2" id="KW-0255">Endonuclease</keyword>
<proteinExistence type="predicted"/>
<dbReference type="InterPro" id="IPR012296">
    <property type="entry name" value="Nuclease_put_TT1808"/>
</dbReference>
<dbReference type="Pfam" id="PF05685">
    <property type="entry name" value="Uma2"/>
    <property type="match status" value="1"/>
</dbReference>
<dbReference type="EMBL" id="CP063845">
    <property type="protein sequence ID" value="UFP96872.1"/>
    <property type="molecule type" value="Genomic_DNA"/>
</dbReference>